<name>A0A0V8GJQ4_9BACL</name>
<proteinExistence type="predicted"/>
<dbReference type="InterPro" id="IPR010330">
    <property type="entry name" value="CoiA_nuc"/>
</dbReference>
<gene>
    <name evidence="2" type="ORF">AS033_03615</name>
</gene>
<accession>A0A0V8GJQ4</accession>
<evidence type="ECO:0000259" key="1">
    <source>
        <dbReference type="Pfam" id="PF06054"/>
    </source>
</evidence>
<dbReference type="OrthoDB" id="3784230at2"/>
<dbReference type="RefSeq" id="WP_058264768.1">
    <property type="nucleotide sequence ID" value="NZ_FMYN01000001.1"/>
</dbReference>
<evidence type="ECO:0000313" key="3">
    <source>
        <dbReference type="Proteomes" id="UP000053797"/>
    </source>
</evidence>
<feature type="domain" description="Competence protein CoiA nuclease-like" evidence="1">
    <location>
        <begin position="55"/>
        <end position="187"/>
    </location>
</feature>
<evidence type="ECO:0000313" key="2">
    <source>
        <dbReference type="EMBL" id="KSU50480.1"/>
    </source>
</evidence>
<dbReference type="EMBL" id="LNQL01000001">
    <property type="protein sequence ID" value="KSU50480.1"/>
    <property type="molecule type" value="Genomic_DNA"/>
</dbReference>
<dbReference type="Proteomes" id="UP000053797">
    <property type="component" value="Unassembled WGS sequence"/>
</dbReference>
<organism evidence="2 3">
    <name type="scientific">Exiguobacterium indicum</name>
    <dbReference type="NCBI Taxonomy" id="296995"/>
    <lineage>
        <taxon>Bacteria</taxon>
        <taxon>Bacillati</taxon>
        <taxon>Bacillota</taxon>
        <taxon>Bacilli</taxon>
        <taxon>Bacillales</taxon>
        <taxon>Bacillales Family XII. Incertae Sedis</taxon>
        <taxon>Exiguobacterium</taxon>
    </lineage>
</organism>
<reference evidence="2 3" key="1">
    <citation type="journal article" date="2015" name="Int. J. Syst. Evol. Microbiol.">
        <title>Exiguobacterium enclense sp. nov., isolated from sediment.</title>
        <authorList>
            <person name="Dastager S.G."/>
            <person name="Mawlankar R."/>
            <person name="Sonalkar V.V."/>
            <person name="Thorat M.N."/>
            <person name="Mual P."/>
            <person name="Verma A."/>
            <person name="Krishnamurthi S."/>
            <person name="Tang S.K."/>
            <person name="Li W.J."/>
        </authorList>
    </citation>
    <scope>NUCLEOTIDE SEQUENCE [LARGE SCALE GENOMIC DNA]</scope>
    <source>
        <strain evidence="2 3">NIO-1109</strain>
    </source>
</reference>
<sequence length="316" mass="37366">MFEAIDASGKRIMIHRFPIHELKAMSLRCPYCLKPLRVRQGRRPHFAHISACSGESSVHMSWKKRIADSLINAGIQVEIEWVTGERRFDLWIPEQKLGIEIQRSPMSAEEWMRRALLDAKQEQTVRWIGFHPSHGVTLRLQGWMRQAFLQNDYLDLIVENQIRRFRHPVPFAKHHVYCTVQSLSLSDFLSTEPSSFPRKFSIARWQGIVHRYRRRPFYPSLPPRILKTPLYQAGLHLQNLPSFVFLPITRLLFLPVHPFEFQIAVFLKLKGRYTSIHLEHAINQLLYQLNLSIERDLIDALVREWMERIEEANKLF</sequence>
<protein>
    <recommendedName>
        <fullName evidence="1">Competence protein CoiA nuclease-like domain-containing protein</fullName>
    </recommendedName>
</protein>
<dbReference type="Pfam" id="PF06054">
    <property type="entry name" value="CoiA_nuc"/>
    <property type="match status" value="1"/>
</dbReference>
<dbReference type="AlphaFoldDB" id="A0A0V8GJQ4"/>
<comment type="caution">
    <text evidence="2">The sequence shown here is derived from an EMBL/GenBank/DDBJ whole genome shotgun (WGS) entry which is preliminary data.</text>
</comment>